<dbReference type="PANTHER" id="PTHR20951">
    <property type="entry name" value="C13ORF1 PROTEIN-RELATED"/>
    <property type="match status" value="1"/>
</dbReference>
<dbReference type="SUPFAM" id="SSF49899">
    <property type="entry name" value="Concanavalin A-like lectins/glucanases"/>
    <property type="match status" value="1"/>
</dbReference>
<reference evidence="2" key="1">
    <citation type="submission" date="2021-01" db="EMBL/GenBank/DDBJ databases">
        <authorList>
            <person name="Corre E."/>
            <person name="Pelletier E."/>
            <person name="Niang G."/>
            <person name="Scheremetjew M."/>
            <person name="Finn R."/>
            <person name="Kale V."/>
            <person name="Holt S."/>
            <person name="Cochrane G."/>
            <person name="Meng A."/>
            <person name="Brown T."/>
            <person name="Cohen L."/>
        </authorList>
    </citation>
    <scope>NUCLEOTIDE SEQUENCE</scope>
    <source>
        <strain evidence="2">GSBS06</strain>
    </source>
</reference>
<proteinExistence type="predicted"/>
<dbReference type="AlphaFoldDB" id="A0A7S3LPW5"/>
<dbReference type="Pfam" id="PF00622">
    <property type="entry name" value="SPRY"/>
    <property type="match status" value="1"/>
</dbReference>
<dbReference type="EMBL" id="HBIN01011378">
    <property type="protein sequence ID" value="CAE0438283.1"/>
    <property type="molecule type" value="Transcribed_RNA"/>
</dbReference>
<protein>
    <recommendedName>
        <fullName evidence="1">SPRY domain-containing protein</fullName>
    </recommendedName>
</protein>
<gene>
    <name evidence="2" type="ORF">ASTO00021_LOCUS8528</name>
</gene>
<dbReference type="InterPro" id="IPR003877">
    <property type="entry name" value="SPRY_dom"/>
</dbReference>
<organism evidence="2">
    <name type="scientific">Aplanochytrium stocchinoi</name>
    <dbReference type="NCBI Taxonomy" id="215587"/>
    <lineage>
        <taxon>Eukaryota</taxon>
        <taxon>Sar</taxon>
        <taxon>Stramenopiles</taxon>
        <taxon>Bigyra</taxon>
        <taxon>Labyrinthulomycetes</taxon>
        <taxon>Thraustochytrida</taxon>
        <taxon>Thraustochytriidae</taxon>
        <taxon>Aplanochytrium</taxon>
    </lineage>
</organism>
<evidence type="ECO:0000313" key="2">
    <source>
        <dbReference type="EMBL" id="CAE0438283.1"/>
    </source>
</evidence>
<dbReference type="InterPro" id="IPR035766">
    <property type="entry name" value="SPRYD7"/>
</dbReference>
<evidence type="ECO:0000259" key="1">
    <source>
        <dbReference type="SMART" id="SM00449"/>
    </source>
</evidence>
<sequence length="207" mass="22191">MECVWDCLAKILGFDYSGAPDNSGVKTSFERNVRFDDALKGKDVKVSKDGCSVSGNGTCMVKTALHQDKVYWEITVVETGEGKFRLGVCKVAGIKDDLQALDDLLGDDRMADVSWALKSDQCTTLFAGGDTIGISYDQISGRPQVDFYLNGDKLPGCSISGLSGVVCPAVSVTYGVELKGNFSVEDVDFEFLPPAGFSGIIPSRSMI</sequence>
<name>A0A7S3LPW5_9STRA</name>
<dbReference type="PANTHER" id="PTHR20951:SF2">
    <property type="entry name" value="SPRY DOMAIN-CONTAINING PROTEIN 7"/>
    <property type="match status" value="1"/>
</dbReference>
<feature type="domain" description="SPRY" evidence="1">
    <location>
        <begin position="67"/>
        <end position="186"/>
    </location>
</feature>
<accession>A0A7S3LPW5</accession>
<dbReference type="Gene3D" id="2.60.120.920">
    <property type="match status" value="1"/>
</dbReference>
<dbReference type="SMART" id="SM00449">
    <property type="entry name" value="SPRY"/>
    <property type="match status" value="1"/>
</dbReference>
<dbReference type="InterPro" id="IPR013320">
    <property type="entry name" value="ConA-like_dom_sf"/>
</dbReference>
<dbReference type="InterPro" id="IPR043136">
    <property type="entry name" value="B30.2/SPRY_sf"/>
</dbReference>